<evidence type="ECO:0000256" key="3">
    <source>
        <dbReference type="ARBA" id="ARBA00022833"/>
    </source>
</evidence>
<feature type="compositionally biased region" description="Basic and acidic residues" evidence="6">
    <location>
        <begin position="205"/>
        <end position="224"/>
    </location>
</feature>
<evidence type="ECO:0000256" key="6">
    <source>
        <dbReference type="SAM" id="MobiDB-lite"/>
    </source>
</evidence>
<evidence type="ECO:0000256" key="4">
    <source>
        <dbReference type="ARBA" id="ARBA00023125"/>
    </source>
</evidence>
<protein>
    <recommendedName>
        <fullName evidence="7">C3H1-type domain-containing protein</fullName>
    </recommendedName>
</protein>
<dbReference type="PROSITE" id="PS50103">
    <property type="entry name" value="ZF_C3H1"/>
    <property type="match status" value="5"/>
</dbReference>
<evidence type="ECO:0000256" key="1">
    <source>
        <dbReference type="ARBA" id="ARBA00022723"/>
    </source>
</evidence>
<evidence type="ECO:0000256" key="2">
    <source>
        <dbReference type="ARBA" id="ARBA00022771"/>
    </source>
</evidence>
<feature type="zinc finger region" description="C3H1-type" evidence="5">
    <location>
        <begin position="273"/>
        <end position="301"/>
    </location>
</feature>
<dbReference type="GO" id="GO:0008270">
    <property type="term" value="F:zinc ion binding"/>
    <property type="evidence" value="ECO:0007669"/>
    <property type="project" value="UniProtKB-KW"/>
</dbReference>
<feature type="compositionally biased region" description="Basic and acidic residues" evidence="6">
    <location>
        <begin position="306"/>
        <end position="352"/>
    </location>
</feature>
<feature type="compositionally biased region" description="Acidic residues" evidence="6">
    <location>
        <begin position="129"/>
        <end position="138"/>
    </location>
</feature>
<feature type="zinc finger region" description="C3H1-type" evidence="5">
    <location>
        <begin position="348"/>
        <end position="376"/>
    </location>
</feature>
<feature type="zinc finger region" description="C3H1-type" evidence="5">
    <location>
        <begin position="525"/>
        <end position="553"/>
    </location>
</feature>
<dbReference type="SMART" id="SM00356">
    <property type="entry name" value="ZnF_C3H1"/>
    <property type="match status" value="5"/>
</dbReference>
<comment type="caution">
    <text evidence="8">The sequence shown here is derived from an EMBL/GenBank/DDBJ whole genome shotgun (WGS) entry which is preliminary data.</text>
</comment>
<evidence type="ECO:0000256" key="5">
    <source>
        <dbReference type="PROSITE-ProRule" id="PRU00723"/>
    </source>
</evidence>
<feature type="region of interest" description="Disordered" evidence="6">
    <location>
        <begin position="1"/>
        <end position="271"/>
    </location>
</feature>
<dbReference type="Proteomes" id="UP001642360">
    <property type="component" value="Unassembled WGS sequence"/>
</dbReference>
<name>A0ABC8RGJ0_9AQUA</name>
<evidence type="ECO:0000313" key="8">
    <source>
        <dbReference type="EMBL" id="CAK9143492.1"/>
    </source>
</evidence>
<feature type="domain" description="C3H1-type" evidence="7">
    <location>
        <begin position="525"/>
        <end position="553"/>
    </location>
</feature>
<dbReference type="PANTHER" id="PTHR12506">
    <property type="entry name" value="PROTEIN PHOSPHATASE RELATED"/>
    <property type="match status" value="1"/>
</dbReference>
<keyword evidence="2 5" id="KW-0863">Zinc-finger</keyword>
<organism evidence="8 9">
    <name type="scientific">Ilex paraguariensis</name>
    <name type="common">yerba mate</name>
    <dbReference type="NCBI Taxonomy" id="185542"/>
    <lineage>
        <taxon>Eukaryota</taxon>
        <taxon>Viridiplantae</taxon>
        <taxon>Streptophyta</taxon>
        <taxon>Embryophyta</taxon>
        <taxon>Tracheophyta</taxon>
        <taxon>Spermatophyta</taxon>
        <taxon>Magnoliopsida</taxon>
        <taxon>eudicotyledons</taxon>
        <taxon>Gunneridae</taxon>
        <taxon>Pentapetalae</taxon>
        <taxon>asterids</taxon>
        <taxon>campanulids</taxon>
        <taxon>Aquifoliales</taxon>
        <taxon>Aquifoliaceae</taxon>
        <taxon>Ilex</taxon>
    </lineage>
</organism>
<evidence type="ECO:0000259" key="7">
    <source>
        <dbReference type="PROSITE" id="PS50103"/>
    </source>
</evidence>
<keyword evidence="9" id="KW-1185">Reference proteome</keyword>
<dbReference type="EMBL" id="CAUOFW020001303">
    <property type="protein sequence ID" value="CAK9143492.1"/>
    <property type="molecule type" value="Genomic_DNA"/>
</dbReference>
<feature type="domain" description="C3H1-type" evidence="7">
    <location>
        <begin position="571"/>
        <end position="599"/>
    </location>
</feature>
<feature type="domain" description="C3H1-type" evidence="7">
    <location>
        <begin position="273"/>
        <end position="301"/>
    </location>
</feature>
<accession>A0ABC8RGJ0</accession>
<feature type="domain" description="C3H1-type" evidence="7">
    <location>
        <begin position="394"/>
        <end position="422"/>
    </location>
</feature>
<reference evidence="8 9" key="1">
    <citation type="submission" date="2024-02" db="EMBL/GenBank/DDBJ databases">
        <authorList>
            <person name="Vignale AGUSTIN F."/>
            <person name="Sosa J E."/>
            <person name="Modenutti C."/>
        </authorList>
    </citation>
    <scope>NUCLEOTIDE SEQUENCE [LARGE SCALE GENOMIC DNA]</scope>
</reference>
<feature type="compositionally biased region" description="Basic and acidic residues" evidence="6">
    <location>
        <begin position="185"/>
        <end position="195"/>
    </location>
</feature>
<dbReference type="InterPro" id="IPR050974">
    <property type="entry name" value="Plant_ZF_CCCH"/>
</dbReference>
<keyword evidence="1 5" id="KW-0479">Metal-binding</keyword>
<dbReference type="SUPFAM" id="SSF90229">
    <property type="entry name" value="CCCH zinc finger"/>
    <property type="match status" value="5"/>
</dbReference>
<dbReference type="Gene3D" id="4.10.1000.10">
    <property type="entry name" value="Zinc finger, CCCH-type"/>
    <property type="match status" value="2"/>
</dbReference>
<feature type="domain" description="C3H1-type" evidence="7">
    <location>
        <begin position="348"/>
        <end position="376"/>
    </location>
</feature>
<feature type="compositionally biased region" description="Polar residues" evidence="6">
    <location>
        <begin position="9"/>
        <end position="19"/>
    </location>
</feature>
<sequence>MEPSEESQHQSMGNYQSQNKNDDKQPKDVIALGFESALPSDPNRDPNLNDEDKLNLIVATEEHQNLSLREEPVNEEPQNFVLENTANEERELKQAINEEDYGKKERENEGYSSVLGENEVNNEKHSDHEEDGENEGQNEEGQGLTCENATDEERESKQAINEEEYGKKERENEGKSSAVAENEVNNEKHPDHKEEAENEGQDEDWSAKNEYDKDEYGIENHEYNWSENEWERDDVNEKEGDGNDDGAMSMPISTSTPISKDDRNNWRNQYPQRPDAGVCPVYMKTGNCKFGSYCKFNHPARRKNPGAKEKVKQKEESPQRPERPGKTECKGAKEKVKQKEESPQRPERPGKTECKYYLTSGGCKYGKACRYNHNGGKTSVAPILEFNFLGLPIRLGEKECPHYMRNGSCKYGSNCRFNHPDPTAVGGGDSPSGYGNDGSFSLQGVSDSTMASWSSHRMNETTPYMPMLFPPTPDPEWSRYQAPVYPISERNLPTPPALVMKNPATDTNFYPHQQQQMLVDEYPERPGQPECSYFLKTGDCKYRSNCKFHHPKSRMPKPPPCILSDKGLPLRPDQNICSHYSRYGICKFGPACRFDHPTNYGNSSSSVESEPNQPPSIANSTMVDGARMAI</sequence>
<proteinExistence type="predicted"/>
<dbReference type="Pfam" id="PF00642">
    <property type="entry name" value="zf-CCCH"/>
    <property type="match status" value="5"/>
</dbReference>
<keyword evidence="3 5" id="KW-0862">Zinc</keyword>
<evidence type="ECO:0000313" key="9">
    <source>
        <dbReference type="Proteomes" id="UP001642360"/>
    </source>
</evidence>
<dbReference type="InterPro" id="IPR036855">
    <property type="entry name" value="Znf_CCCH_sf"/>
</dbReference>
<dbReference type="AlphaFoldDB" id="A0ABC8RGJ0"/>
<dbReference type="PANTHER" id="PTHR12506:SF20">
    <property type="entry name" value="ZINC FINGER CCCH DOMAIN-CONTAINING PROTEIN 67"/>
    <property type="match status" value="1"/>
</dbReference>
<feature type="compositionally biased region" description="Basic and acidic residues" evidence="6">
    <location>
        <begin position="50"/>
        <end position="72"/>
    </location>
</feature>
<feature type="zinc finger region" description="C3H1-type" evidence="5">
    <location>
        <begin position="571"/>
        <end position="599"/>
    </location>
</feature>
<feature type="compositionally biased region" description="Polar residues" evidence="6">
    <location>
        <begin position="601"/>
        <end position="622"/>
    </location>
</feature>
<feature type="zinc finger region" description="C3H1-type" evidence="5">
    <location>
        <begin position="394"/>
        <end position="422"/>
    </location>
</feature>
<feature type="region of interest" description="Disordered" evidence="6">
    <location>
        <begin position="299"/>
        <end position="352"/>
    </location>
</feature>
<keyword evidence="4" id="KW-0238">DNA-binding</keyword>
<feature type="compositionally biased region" description="Basic and acidic residues" evidence="6">
    <location>
        <begin position="164"/>
        <end position="174"/>
    </location>
</feature>
<dbReference type="GO" id="GO:0003729">
    <property type="term" value="F:mRNA binding"/>
    <property type="evidence" value="ECO:0007669"/>
    <property type="project" value="UniProtKB-ARBA"/>
</dbReference>
<gene>
    <name evidence="8" type="ORF">ILEXP_LOCUS11206</name>
</gene>
<dbReference type="Gene3D" id="2.30.30.1190">
    <property type="match status" value="1"/>
</dbReference>
<feature type="region of interest" description="Disordered" evidence="6">
    <location>
        <begin position="601"/>
        <end position="624"/>
    </location>
</feature>
<dbReference type="GO" id="GO:0003677">
    <property type="term" value="F:DNA binding"/>
    <property type="evidence" value="ECO:0007669"/>
    <property type="project" value="UniProtKB-KW"/>
</dbReference>
<dbReference type="InterPro" id="IPR000571">
    <property type="entry name" value="Znf_CCCH"/>
</dbReference>
<feature type="compositionally biased region" description="Basic and acidic residues" evidence="6">
    <location>
        <begin position="100"/>
        <end position="109"/>
    </location>
</feature>